<keyword evidence="4 7" id="KW-0812">Transmembrane</keyword>
<feature type="transmembrane region" description="Helical" evidence="7">
    <location>
        <begin position="88"/>
        <end position="110"/>
    </location>
</feature>
<dbReference type="Proteomes" id="UP000219546">
    <property type="component" value="Unassembled WGS sequence"/>
</dbReference>
<evidence type="ECO:0000256" key="2">
    <source>
        <dbReference type="ARBA" id="ARBA00022448"/>
    </source>
</evidence>
<dbReference type="SUPFAM" id="SSF161098">
    <property type="entry name" value="MetI-like"/>
    <property type="match status" value="1"/>
</dbReference>
<feature type="transmembrane region" description="Helical" evidence="7">
    <location>
        <begin position="196"/>
        <end position="220"/>
    </location>
</feature>
<evidence type="ECO:0000256" key="6">
    <source>
        <dbReference type="ARBA" id="ARBA00023136"/>
    </source>
</evidence>
<evidence type="ECO:0000256" key="3">
    <source>
        <dbReference type="ARBA" id="ARBA00022475"/>
    </source>
</evidence>
<keyword evidence="5 7" id="KW-1133">Transmembrane helix</keyword>
<evidence type="ECO:0000313" key="10">
    <source>
        <dbReference type="Proteomes" id="UP000219546"/>
    </source>
</evidence>
<dbReference type="PROSITE" id="PS50928">
    <property type="entry name" value="ABC_TM1"/>
    <property type="match status" value="1"/>
</dbReference>
<reference evidence="9 10" key="1">
    <citation type="submission" date="2017-08" db="EMBL/GenBank/DDBJ databases">
        <authorList>
            <person name="de Groot N.N."/>
        </authorList>
    </citation>
    <scope>NUCLEOTIDE SEQUENCE [LARGE SCALE GENOMIC DNA]</scope>
    <source>
        <strain evidence="9 10">JC228</strain>
    </source>
</reference>
<name>A0A285CS61_9BACI</name>
<dbReference type="PANTHER" id="PTHR30465:SF0">
    <property type="entry name" value="OLIGOPEPTIDE TRANSPORT SYSTEM PERMEASE PROTEIN APPB"/>
    <property type="match status" value="1"/>
</dbReference>
<keyword evidence="3" id="KW-1003">Cell membrane</keyword>
<evidence type="ECO:0000313" key="9">
    <source>
        <dbReference type="EMBL" id="SNX70429.1"/>
    </source>
</evidence>
<accession>A0A285CS61</accession>
<dbReference type="InterPro" id="IPR000515">
    <property type="entry name" value="MetI-like"/>
</dbReference>
<evidence type="ECO:0000256" key="1">
    <source>
        <dbReference type="ARBA" id="ARBA00004651"/>
    </source>
</evidence>
<sequence>MFLAAKPTYSFELHKEQFLSFFASFTNGDLEEIQVYEKPIIEHVSDSVLKSLIIVVPAIIIGFLGGIIKGAFDFKYRKNKLNLFGKPLTWLSISLPDLFFIVMIQFFLIFLYKEGILSEVHLTGDDYIQNYVYCIIFLAIYPFFYTARATFISLESEMSFDYIRTAKAKGTGTNKIILTHVLKNALPVILSHFDTVVLYVLSNLFIVELLTGFRGAAYFFFVSVSPPFTFTVGQQFSINYIQALLYTIFFTLIIFIARAIAAVSTASITPDGRGETE</sequence>
<dbReference type="Pfam" id="PF00528">
    <property type="entry name" value="BPD_transp_1"/>
    <property type="match status" value="1"/>
</dbReference>
<feature type="transmembrane region" description="Helical" evidence="7">
    <location>
        <begin position="130"/>
        <end position="154"/>
    </location>
</feature>
<dbReference type="InterPro" id="IPR035906">
    <property type="entry name" value="MetI-like_sf"/>
</dbReference>
<dbReference type="GO" id="GO:0055085">
    <property type="term" value="P:transmembrane transport"/>
    <property type="evidence" value="ECO:0007669"/>
    <property type="project" value="InterPro"/>
</dbReference>
<protein>
    <submittedName>
        <fullName evidence="9">ABC-type dipeptide/oligopeptide/nickel transport system permease component</fullName>
    </submittedName>
</protein>
<dbReference type="GO" id="GO:0005886">
    <property type="term" value="C:plasma membrane"/>
    <property type="evidence" value="ECO:0007669"/>
    <property type="project" value="UniProtKB-SubCell"/>
</dbReference>
<keyword evidence="10" id="KW-1185">Reference proteome</keyword>
<dbReference type="AlphaFoldDB" id="A0A285CS61"/>
<keyword evidence="2 7" id="KW-0813">Transport</keyword>
<feature type="transmembrane region" description="Helical" evidence="7">
    <location>
        <begin position="48"/>
        <end position="68"/>
    </location>
</feature>
<dbReference type="PANTHER" id="PTHR30465">
    <property type="entry name" value="INNER MEMBRANE ABC TRANSPORTER"/>
    <property type="match status" value="1"/>
</dbReference>
<dbReference type="CDD" id="cd06261">
    <property type="entry name" value="TM_PBP2"/>
    <property type="match status" value="1"/>
</dbReference>
<evidence type="ECO:0000259" key="8">
    <source>
        <dbReference type="PROSITE" id="PS50928"/>
    </source>
</evidence>
<proteinExistence type="inferred from homology"/>
<keyword evidence="6 7" id="KW-0472">Membrane</keyword>
<dbReference type="Gene3D" id="1.10.3720.10">
    <property type="entry name" value="MetI-like"/>
    <property type="match status" value="1"/>
</dbReference>
<comment type="subcellular location">
    <subcellularLocation>
        <location evidence="1 7">Cell membrane</location>
        <topology evidence="1 7">Multi-pass membrane protein</topology>
    </subcellularLocation>
</comment>
<dbReference type="EMBL" id="OAOP01000004">
    <property type="protein sequence ID" value="SNX70429.1"/>
    <property type="molecule type" value="Genomic_DNA"/>
</dbReference>
<gene>
    <name evidence="9" type="ORF">SAMN05877753_104114</name>
</gene>
<evidence type="ECO:0000256" key="7">
    <source>
        <dbReference type="RuleBase" id="RU363032"/>
    </source>
</evidence>
<feature type="domain" description="ABC transmembrane type-1" evidence="8">
    <location>
        <begin position="44"/>
        <end position="257"/>
    </location>
</feature>
<evidence type="ECO:0000256" key="5">
    <source>
        <dbReference type="ARBA" id="ARBA00022989"/>
    </source>
</evidence>
<evidence type="ECO:0000256" key="4">
    <source>
        <dbReference type="ARBA" id="ARBA00022692"/>
    </source>
</evidence>
<feature type="transmembrane region" description="Helical" evidence="7">
    <location>
        <begin position="240"/>
        <end position="263"/>
    </location>
</feature>
<organism evidence="9 10">
    <name type="scientific">Bacillus oleivorans</name>
    <dbReference type="NCBI Taxonomy" id="1448271"/>
    <lineage>
        <taxon>Bacteria</taxon>
        <taxon>Bacillati</taxon>
        <taxon>Bacillota</taxon>
        <taxon>Bacilli</taxon>
        <taxon>Bacillales</taxon>
        <taxon>Bacillaceae</taxon>
        <taxon>Bacillus</taxon>
    </lineage>
</organism>
<comment type="similarity">
    <text evidence="7">Belongs to the binding-protein-dependent transport system permease family.</text>
</comment>